<feature type="region of interest" description="Disordered" evidence="7">
    <location>
        <begin position="762"/>
        <end position="789"/>
    </location>
</feature>
<dbReference type="InterPro" id="IPR032710">
    <property type="entry name" value="NTF2-like_dom_sf"/>
</dbReference>
<dbReference type="PANTHER" id="PTHR31779:SF5">
    <property type="entry name" value="ZN(II)2CYS6 TRANSCRIPTION FACTOR (EUROFUNG)"/>
    <property type="match status" value="1"/>
</dbReference>
<keyword evidence="6" id="KW-0539">Nucleus</keyword>
<reference evidence="9" key="2">
    <citation type="submission" date="2020-04" db="EMBL/GenBank/DDBJ databases">
        <authorList>
            <person name="Santos R.A.C."/>
            <person name="Steenwyk J.L."/>
            <person name="Rivero-Menendez O."/>
            <person name="Mead M.E."/>
            <person name="Silva L.P."/>
            <person name="Bastos R.W."/>
            <person name="Alastruey-Izquierdo A."/>
            <person name="Goldman G.H."/>
            <person name="Rokas A."/>
        </authorList>
    </citation>
    <scope>NUCLEOTIDE SEQUENCE</scope>
    <source>
        <strain evidence="9">CNM-CM6805</strain>
    </source>
</reference>
<organism evidence="9 10">
    <name type="scientific">Aspergillus fumigatiaffinis</name>
    <dbReference type="NCBI Taxonomy" id="340414"/>
    <lineage>
        <taxon>Eukaryota</taxon>
        <taxon>Fungi</taxon>
        <taxon>Dikarya</taxon>
        <taxon>Ascomycota</taxon>
        <taxon>Pezizomycotina</taxon>
        <taxon>Eurotiomycetes</taxon>
        <taxon>Eurotiomycetidae</taxon>
        <taxon>Eurotiales</taxon>
        <taxon>Aspergillaceae</taxon>
        <taxon>Aspergillus</taxon>
        <taxon>Aspergillus subgen. Fumigati</taxon>
    </lineage>
</organism>
<dbReference type="GO" id="GO:0009410">
    <property type="term" value="P:response to xenobiotic stimulus"/>
    <property type="evidence" value="ECO:0007669"/>
    <property type="project" value="TreeGrafter"/>
</dbReference>
<evidence type="ECO:0000256" key="7">
    <source>
        <dbReference type="SAM" id="MobiDB-lite"/>
    </source>
</evidence>
<dbReference type="Pfam" id="PF04082">
    <property type="entry name" value="Fungal_trans"/>
    <property type="match status" value="1"/>
</dbReference>
<dbReference type="GO" id="GO:0003677">
    <property type="term" value="F:DNA binding"/>
    <property type="evidence" value="ECO:0007669"/>
    <property type="project" value="UniProtKB-KW"/>
</dbReference>
<gene>
    <name evidence="9" type="ORF">CNMCM6805_000830</name>
</gene>
<reference evidence="9" key="1">
    <citation type="journal article" date="2020" name="bioRxiv">
        <title>Genomic and phenotypic heterogeneity of clinical isolates of the human pathogens Aspergillus fumigatus, Aspergillus lentulus and Aspergillus fumigatiaffinis.</title>
        <authorList>
            <person name="dos Santos R.A.C."/>
            <person name="Steenwyk J.L."/>
            <person name="Rivero-Menendez O."/>
            <person name="Mead M.E."/>
            <person name="Silva L.P."/>
            <person name="Bastos R.W."/>
            <person name="Alastruey-Izquierdo A."/>
            <person name="Goldman G.H."/>
            <person name="Rokas A."/>
        </authorList>
    </citation>
    <scope>NUCLEOTIDE SEQUENCE</scope>
    <source>
        <strain evidence="9">CNM-CM6805</strain>
    </source>
</reference>
<dbReference type="InterPro" id="IPR007219">
    <property type="entry name" value="XnlR_reg_dom"/>
</dbReference>
<keyword evidence="5" id="KW-0804">Transcription</keyword>
<keyword evidence="2" id="KW-0862">Zinc</keyword>
<evidence type="ECO:0000256" key="3">
    <source>
        <dbReference type="ARBA" id="ARBA00023015"/>
    </source>
</evidence>
<keyword evidence="3" id="KW-0805">Transcription regulation</keyword>
<keyword evidence="4" id="KW-0238">DNA-binding</keyword>
<feature type="compositionally biased region" description="Polar residues" evidence="7">
    <location>
        <begin position="314"/>
        <end position="327"/>
    </location>
</feature>
<dbReference type="GO" id="GO:0008270">
    <property type="term" value="F:zinc ion binding"/>
    <property type="evidence" value="ECO:0007669"/>
    <property type="project" value="InterPro"/>
</dbReference>
<dbReference type="GO" id="GO:0006351">
    <property type="term" value="P:DNA-templated transcription"/>
    <property type="evidence" value="ECO:0007669"/>
    <property type="project" value="InterPro"/>
</dbReference>
<dbReference type="CDD" id="cd12148">
    <property type="entry name" value="fungal_TF_MHR"/>
    <property type="match status" value="1"/>
</dbReference>
<feature type="compositionally biased region" description="Basic and acidic residues" evidence="7">
    <location>
        <begin position="303"/>
        <end position="313"/>
    </location>
</feature>
<evidence type="ECO:0000256" key="5">
    <source>
        <dbReference type="ARBA" id="ARBA00023163"/>
    </source>
</evidence>
<evidence type="ECO:0000256" key="2">
    <source>
        <dbReference type="ARBA" id="ARBA00022833"/>
    </source>
</evidence>
<feature type="region of interest" description="Disordered" evidence="7">
    <location>
        <begin position="300"/>
        <end position="327"/>
    </location>
</feature>
<dbReference type="EMBL" id="JAAAPX010000119">
    <property type="protein sequence ID" value="KAF4230195.1"/>
    <property type="molecule type" value="Genomic_DNA"/>
</dbReference>
<accession>A0A8H4GWM2</accession>
<dbReference type="InterPro" id="IPR052478">
    <property type="entry name" value="Metabolite_Synth_Reg"/>
</dbReference>
<dbReference type="GO" id="GO:0003700">
    <property type="term" value="F:DNA-binding transcription factor activity"/>
    <property type="evidence" value="ECO:0007669"/>
    <property type="project" value="TreeGrafter"/>
</dbReference>
<dbReference type="AlphaFoldDB" id="A0A8H4GWM2"/>
<evidence type="ECO:0000313" key="10">
    <source>
        <dbReference type="Proteomes" id="UP000653565"/>
    </source>
</evidence>
<sequence length="829" mass="92228">MVVITLPAGSLSWGILPFQSYQRQQQPVPQSHTPLEAPGCDGSGIVGPDGRCNGDGLVDTPPDHRDREGFKFENPSTDCKYVSQMHIWDSFKDLEKDMNKLFTLIHKNVSFTVVGHHPIAGHYNDLLHFYVNALRRVSVLFLDHADKFEIHPQAIHGGCNERWSVQEVNFRGVMNSGDDFDIVNVWVTRWDRGQMVEIRTYIDSARIMEALHKNEIWWNGTTFRDNIHYMPGPAGMPDLKKLEDLMGYPDGRKTAKALQNRLHIITCVQLGAASECHYDIQSRKKKDVKAFRPSVGLSMRRPSVIEEAPRPKSQEQSTPGDSTSIDVSSLEANSGAAFVRRLGLKLDPANAPRLHLFAWNVGARHPPPSPMPMSASVTAVSIVDIISQDEMRSLMTFYFEKVDPCYPFLDRDIVLRQVSRRWLPSSSESALPYGPYDAVLCGIAALGFLFSRRRAVPAEYRVAETARRILEHSLLVDNPASVDIVTGWVLRVAYLRMTASPHVAWMASCTLMHLIEALGLHLEPLPDTSLGQTTTPCAPEIRRRLFGMARHLNVWISFELGRSRVVLHGATSLPPAPRSPNSPSEIFNLLPVSESLDPKQTQDAPGLESALAAVLDVIHVQPPLILAQCNLMLCLYRRLRALNSSIPGDLLDRVLALAGNGLRAAREMVASVCPWHQIANVPFQIVCTLLAIDSRTSLALLGEAMRTLREVAAAYDTEVMREAYSTAYLLILLHQRRKEEDTRALRDVLRVNANAAAAAPRVSVETAGGGSTSLERQAQPPAPQSQSVADRSEMSWLGDLMIDMPSLQNFDLDQFLMTDVPWPLPEMGI</sequence>
<evidence type="ECO:0000256" key="1">
    <source>
        <dbReference type="ARBA" id="ARBA00022723"/>
    </source>
</evidence>
<evidence type="ECO:0000256" key="6">
    <source>
        <dbReference type="ARBA" id="ARBA00023242"/>
    </source>
</evidence>
<evidence type="ECO:0000259" key="8">
    <source>
        <dbReference type="Pfam" id="PF04082"/>
    </source>
</evidence>
<dbReference type="PANTHER" id="PTHR31779">
    <property type="entry name" value="2-NITROPROPANE DIOXYGENASE FAMILY, PUTATIVE (AFU_ORTHOLOGUE AFUA_2G17430)-RELATED"/>
    <property type="match status" value="1"/>
</dbReference>
<proteinExistence type="predicted"/>
<protein>
    <recommendedName>
        <fullName evidence="8">Xylanolytic transcriptional activator regulatory domain-containing protein</fullName>
    </recommendedName>
</protein>
<keyword evidence="1" id="KW-0479">Metal-binding</keyword>
<name>A0A8H4GWM2_9EURO</name>
<evidence type="ECO:0000313" key="9">
    <source>
        <dbReference type="EMBL" id="KAF4230195.1"/>
    </source>
</evidence>
<dbReference type="Proteomes" id="UP000653565">
    <property type="component" value="Unassembled WGS sequence"/>
</dbReference>
<feature type="domain" description="Xylanolytic transcriptional activator regulatory" evidence="8">
    <location>
        <begin position="397"/>
        <end position="564"/>
    </location>
</feature>
<comment type="caution">
    <text evidence="9">The sequence shown here is derived from an EMBL/GenBank/DDBJ whole genome shotgun (WGS) entry which is preliminary data.</text>
</comment>
<keyword evidence="10" id="KW-1185">Reference proteome</keyword>
<evidence type="ECO:0000256" key="4">
    <source>
        <dbReference type="ARBA" id="ARBA00023125"/>
    </source>
</evidence>
<dbReference type="Gene3D" id="3.10.450.50">
    <property type="match status" value="1"/>
</dbReference>
<dbReference type="SUPFAM" id="SSF54427">
    <property type="entry name" value="NTF2-like"/>
    <property type="match status" value="1"/>
</dbReference>